<dbReference type="InterPro" id="IPR006047">
    <property type="entry name" value="GH13_cat_dom"/>
</dbReference>
<evidence type="ECO:0000256" key="11">
    <source>
        <dbReference type="RuleBase" id="RU003615"/>
    </source>
</evidence>
<comment type="similarity">
    <text evidence="3 11">Belongs to the glycosyl hydrolase 13 family.</text>
</comment>
<feature type="non-terminal residue" evidence="17">
    <location>
        <position position="808"/>
    </location>
</feature>
<keyword evidence="7 12" id="KW-0378">Hydrolase</keyword>
<comment type="caution">
    <text evidence="17">The sequence shown here is derived from an EMBL/GenBank/DDBJ whole genome shotgun (WGS) entry which is preliminary data.</text>
</comment>
<dbReference type="GO" id="GO:0046872">
    <property type="term" value="F:metal ion binding"/>
    <property type="evidence" value="ECO:0007669"/>
    <property type="project" value="UniProtKB-KW"/>
</dbReference>
<evidence type="ECO:0000256" key="3">
    <source>
        <dbReference type="ARBA" id="ARBA00008061"/>
    </source>
</evidence>
<proteinExistence type="inferred from homology"/>
<dbReference type="Pfam" id="PF16738">
    <property type="entry name" value="CBM26"/>
    <property type="match status" value="1"/>
</dbReference>
<dbReference type="Gene3D" id="2.60.40.1080">
    <property type="match status" value="1"/>
</dbReference>
<dbReference type="SMART" id="SM00635">
    <property type="entry name" value="BID_2"/>
    <property type="match status" value="1"/>
</dbReference>
<evidence type="ECO:0000256" key="6">
    <source>
        <dbReference type="ARBA" id="ARBA00022723"/>
    </source>
</evidence>
<protein>
    <recommendedName>
        <fullName evidence="5 12">Alpha-amylase</fullName>
        <ecNumber evidence="4 12">3.2.1.1</ecNumber>
    </recommendedName>
</protein>
<dbReference type="eggNOG" id="COG5492">
    <property type="taxonomic scope" value="Bacteria"/>
</dbReference>
<dbReference type="InterPro" id="IPR008964">
    <property type="entry name" value="Invasin/intimin_cell_adhesion"/>
</dbReference>
<feature type="chain" id="PRO_5038792136" description="Alpha-amylase" evidence="13">
    <location>
        <begin position="19"/>
        <end position="808"/>
    </location>
</feature>
<dbReference type="Proteomes" id="UP000029060">
    <property type="component" value="Unassembled WGS sequence"/>
</dbReference>
<dbReference type="InterPro" id="IPR003343">
    <property type="entry name" value="Big_2"/>
</dbReference>
<dbReference type="InterPro" id="IPR013780">
    <property type="entry name" value="Glyco_hydro_b"/>
</dbReference>
<dbReference type="EC" id="3.2.1.1" evidence="4 12"/>
<comment type="cofactor">
    <cofactor evidence="2">
        <name>Ca(2+)</name>
        <dbReference type="ChEBI" id="CHEBI:29108"/>
    </cofactor>
</comment>
<name>A0A087BAF6_9BIFI</name>
<dbReference type="GO" id="GO:0004556">
    <property type="term" value="F:alpha-amylase activity"/>
    <property type="evidence" value="ECO:0007669"/>
    <property type="project" value="UniProtKB-UniRule"/>
</dbReference>
<dbReference type="Pfam" id="PF00128">
    <property type="entry name" value="Alpha-amylase"/>
    <property type="match status" value="1"/>
</dbReference>
<reference evidence="17 18" key="1">
    <citation type="submission" date="2014-03" db="EMBL/GenBank/DDBJ databases">
        <title>Genomics of Bifidobacteria.</title>
        <authorList>
            <person name="Ventura M."/>
            <person name="Milani C."/>
            <person name="Lugli G.A."/>
        </authorList>
    </citation>
    <scope>NUCLEOTIDE SEQUENCE [LARGE SCALE GENOMIC DNA]</scope>
    <source>
        <strain evidence="17 18">LMG 11341</strain>
    </source>
</reference>
<dbReference type="PANTHER" id="PTHR43447">
    <property type="entry name" value="ALPHA-AMYLASE"/>
    <property type="match status" value="1"/>
</dbReference>
<keyword evidence="13" id="KW-0732">Signal</keyword>
<evidence type="ECO:0000256" key="5">
    <source>
        <dbReference type="ARBA" id="ARBA00017303"/>
    </source>
</evidence>
<dbReference type="CDD" id="cd11315">
    <property type="entry name" value="AmyAc_bac1_AmyA"/>
    <property type="match status" value="1"/>
</dbReference>
<dbReference type="SUPFAM" id="SSF51445">
    <property type="entry name" value="(Trans)glycosidases"/>
    <property type="match status" value="1"/>
</dbReference>
<dbReference type="PRINTS" id="PR00110">
    <property type="entry name" value="ALPHAAMYLASE"/>
</dbReference>
<sequence>MASRKALTFAAAATTLFAGLTLGTAVTPEAEASTATRDSYADTVGNPTFEAARQKYGLPKDMKDGATLHAFEWSFKTIMENIPDIAKAGYTSIQTEPIVKIKDNRKLGTGNWYLNWYYVYQPTDMAIGNYVVGSEDEFKEMCAMAHQYGLRIIVDSVSNHFTSDFDVIEGKWKNKSYFHEDKQISDYNNREDCTQHKLSGLWDLNTQDDTVAQGMADLLKQTVADGADGFRYDAAKHIELSDEVFGGKQSHYWDTILKNGAQYQYGEVLEDANVREADYANMFNASSVGGGGITDSSYGHEVRNAVQFKNLGASHFTSHSKVTEDKSVNWVESHDNFANGEANIPQELSDEWIKYGWAGVTAQKNGMSLFFDRPYKDGGTYGTTQGPFTEKSKLGDAGSDLWKDPEVVAVNHFRNAMVGENSNISNCGDDNCLMVERYAGSAAQDGMVVANANGADKNLTGTGTKLANGTYTDEVTGSTITVSGGKVTSGSVKAKSIAAFSNKTRSGKVSTAEAYPNKGTIPGTSKKITLRAYQASDTTYTTSDGQSGSYKDGDVIKIGSTAKSGQVITVTVKGTGADGETIKHTYSYTKHGDPTYDPNDGTQSPCDKYCMQYMDKNGYDPDKYIDAEEPNYEGGEDATVTAVKISGDTSMDLSATQSLQLKASVTTDPANSRVTVNWSSSDESLATVDKTGKVTGLKAGTVKITAKAGDKSDTVTLTLTGIAPVAKNVIYATKPSGWGKMYAYVYTGDGASAVNNAAWPGVEMTAADNCDQTGYKYEVPDNLASNAKVIFNDGGSQQYPGSREPGLD</sequence>
<evidence type="ECO:0000256" key="1">
    <source>
        <dbReference type="ARBA" id="ARBA00000548"/>
    </source>
</evidence>
<dbReference type="SMART" id="SM00632">
    <property type="entry name" value="Aamy_C"/>
    <property type="match status" value="1"/>
</dbReference>
<feature type="domain" description="Glycosyl hydrolase family 13 catalytic" evidence="16">
    <location>
        <begin position="65"/>
        <end position="414"/>
    </location>
</feature>
<evidence type="ECO:0000313" key="18">
    <source>
        <dbReference type="Proteomes" id="UP000029060"/>
    </source>
</evidence>
<dbReference type="SUPFAM" id="SSF49373">
    <property type="entry name" value="Invasin/intimin cell-adhesion fragments"/>
    <property type="match status" value="1"/>
</dbReference>
<evidence type="ECO:0000256" key="9">
    <source>
        <dbReference type="ARBA" id="ARBA00023277"/>
    </source>
</evidence>
<dbReference type="eggNOG" id="COG0366">
    <property type="taxonomic scope" value="Bacteria"/>
</dbReference>
<evidence type="ECO:0000313" key="17">
    <source>
        <dbReference type="EMBL" id="KFI68006.1"/>
    </source>
</evidence>
<keyword evidence="9 12" id="KW-0119">Carbohydrate metabolism</keyword>
<keyword evidence="18" id="KW-1185">Reference proteome</keyword>
<evidence type="ECO:0000256" key="7">
    <source>
        <dbReference type="ARBA" id="ARBA00022801"/>
    </source>
</evidence>
<evidence type="ECO:0000259" key="14">
    <source>
        <dbReference type="SMART" id="SM00632"/>
    </source>
</evidence>
<evidence type="ECO:0000256" key="8">
    <source>
        <dbReference type="ARBA" id="ARBA00022837"/>
    </source>
</evidence>
<dbReference type="Gene3D" id="3.20.20.80">
    <property type="entry name" value="Glycosidases"/>
    <property type="match status" value="1"/>
</dbReference>
<evidence type="ECO:0000256" key="13">
    <source>
        <dbReference type="SAM" id="SignalP"/>
    </source>
</evidence>
<accession>A0A087BAF6</accession>
<dbReference type="STRING" id="78345.BMERY_1952"/>
<dbReference type="InterPro" id="IPR017853">
    <property type="entry name" value="GH"/>
</dbReference>
<dbReference type="AlphaFoldDB" id="A0A087BAF6"/>
<dbReference type="SMART" id="SM00642">
    <property type="entry name" value="Aamy"/>
    <property type="match status" value="1"/>
</dbReference>
<keyword evidence="6" id="KW-0479">Metal-binding</keyword>
<dbReference type="InterPro" id="IPR031965">
    <property type="entry name" value="CBM26"/>
</dbReference>
<dbReference type="GO" id="GO:0005975">
    <property type="term" value="P:carbohydrate metabolic process"/>
    <property type="evidence" value="ECO:0007669"/>
    <property type="project" value="InterPro"/>
</dbReference>
<organism evidence="17 18">
    <name type="scientific">Bifidobacterium merycicum</name>
    <dbReference type="NCBI Taxonomy" id="78345"/>
    <lineage>
        <taxon>Bacteria</taxon>
        <taxon>Bacillati</taxon>
        <taxon>Actinomycetota</taxon>
        <taxon>Actinomycetes</taxon>
        <taxon>Bifidobacteriales</taxon>
        <taxon>Bifidobacteriaceae</taxon>
        <taxon>Bifidobacterium</taxon>
    </lineage>
</organism>
<keyword evidence="10 12" id="KW-0326">Glycosidase</keyword>
<evidence type="ECO:0000256" key="12">
    <source>
        <dbReference type="RuleBase" id="RU361134"/>
    </source>
</evidence>
<feature type="domain" description="Alpha-amylase C-terminal" evidence="14">
    <location>
        <begin position="428"/>
        <end position="504"/>
    </location>
</feature>
<dbReference type="EMBL" id="JGZC01000013">
    <property type="protein sequence ID" value="KFI68006.1"/>
    <property type="molecule type" value="Genomic_DNA"/>
</dbReference>
<comment type="catalytic activity">
    <reaction evidence="1 12">
        <text>Endohydrolysis of (1-&gt;4)-alpha-D-glucosidic linkages in polysaccharides containing three or more (1-&gt;4)-alpha-linked D-glucose units.</text>
        <dbReference type="EC" id="3.2.1.1"/>
    </reaction>
</comment>
<feature type="domain" description="BIG2" evidence="15">
    <location>
        <begin position="639"/>
        <end position="718"/>
    </location>
</feature>
<feature type="signal peptide" evidence="13">
    <location>
        <begin position="1"/>
        <end position="18"/>
    </location>
</feature>
<evidence type="ECO:0000256" key="4">
    <source>
        <dbReference type="ARBA" id="ARBA00012595"/>
    </source>
</evidence>
<evidence type="ECO:0000256" key="2">
    <source>
        <dbReference type="ARBA" id="ARBA00001913"/>
    </source>
</evidence>
<dbReference type="InterPro" id="IPR013783">
    <property type="entry name" value="Ig-like_fold"/>
</dbReference>
<keyword evidence="8" id="KW-0106">Calcium</keyword>
<evidence type="ECO:0000259" key="16">
    <source>
        <dbReference type="SMART" id="SM00642"/>
    </source>
</evidence>
<dbReference type="Pfam" id="PF02368">
    <property type="entry name" value="Big_2"/>
    <property type="match status" value="1"/>
</dbReference>
<dbReference type="SUPFAM" id="SSF51011">
    <property type="entry name" value="Glycosyl hydrolase domain"/>
    <property type="match status" value="1"/>
</dbReference>
<gene>
    <name evidence="17" type="ORF">BMERY_1952</name>
</gene>
<evidence type="ECO:0000256" key="10">
    <source>
        <dbReference type="ARBA" id="ARBA00023295"/>
    </source>
</evidence>
<dbReference type="Gene3D" id="2.60.40.10">
    <property type="entry name" value="Immunoglobulins"/>
    <property type="match status" value="1"/>
</dbReference>
<dbReference type="InterPro" id="IPR031319">
    <property type="entry name" value="A-amylase_C"/>
</dbReference>
<evidence type="ECO:0000259" key="15">
    <source>
        <dbReference type="SMART" id="SM00635"/>
    </source>
</evidence>
<dbReference type="Gene3D" id="2.60.40.1180">
    <property type="entry name" value="Golgi alpha-mannosidase II"/>
    <property type="match status" value="1"/>
</dbReference>
<dbReference type="InterPro" id="IPR006046">
    <property type="entry name" value="Alpha_amylase"/>
</dbReference>